<evidence type="ECO:0000256" key="1">
    <source>
        <dbReference type="SAM" id="MobiDB-lite"/>
    </source>
</evidence>
<feature type="compositionally biased region" description="Low complexity" evidence="1">
    <location>
        <begin position="251"/>
        <end position="264"/>
    </location>
</feature>
<evidence type="ECO:0000313" key="2">
    <source>
        <dbReference type="EMBL" id="OSX68562.1"/>
    </source>
</evidence>
<sequence>MPHHEHGHCQGSCIGSCWEGRRYRAAGPRVGRAPCGFQHTALQSEWLREEAGTCSARTVARLALSFRVEQPPLWRSTLCRIHVCISPRKQTRACPSRNWHLAVPIWANRQFTHASRWTRPQAWSGMGGGLWTNGARKPRRRRAGGGATAAVKRSGGCRLPPGFRQRRCRRGHWPAGRRRDASSGPVPPPHREPTAATSPVARDPAPVEGLPRRPGVGHWHAVGGGEWPRGRRAVGGRRRRGGAGRPPPHAAPTAPTAARRSASGRGAGRRLDGGSTSGAARQRVSA</sequence>
<feature type="region of interest" description="Disordered" evidence="1">
    <location>
        <begin position="128"/>
        <end position="286"/>
    </location>
</feature>
<feature type="compositionally biased region" description="Basic residues" evidence="1">
    <location>
        <begin position="230"/>
        <end position="242"/>
    </location>
</feature>
<name>A0A1X6NJ37_PORUM</name>
<dbReference type="EMBL" id="KV920361">
    <property type="protein sequence ID" value="OSX68562.1"/>
    <property type="molecule type" value="Genomic_DNA"/>
</dbReference>
<dbReference type="Proteomes" id="UP000218209">
    <property type="component" value="Unassembled WGS sequence"/>
</dbReference>
<reference evidence="2 3" key="1">
    <citation type="submission" date="2017-03" db="EMBL/GenBank/DDBJ databases">
        <title>WGS assembly of Porphyra umbilicalis.</title>
        <authorList>
            <person name="Brawley S.H."/>
            <person name="Blouin N.A."/>
            <person name="Ficko-Blean E."/>
            <person name="Wheeler G.L."/>
            <person name="Lohr M."/>
            <person name="Goodson H.V."/>
            <person name="Jenkins J.W."/>
            <person name="Blaby-Haas C.E."/>
            <person name="Helliwell K.E."/>
            <person name="Chan C."/>
            <person name="Marriage T."/>
            <person name="Bhattacharya D."/>
            <person name="Klein A.S."/>
            <person name="Badis Y."/>
            <person name="Brodie J."/>
            <person name="Cao Y."/>
            <person name="Collen J."/>
            <person name="Dittami S.M."/>
            <person name="Gachon C.M."/>
            <person name="Green B.R."/>
            <person name="Karpowicz S."/>
            <person name="Kim J.W."/>
            <person name="Kudahl U."/>
            <person name="Lin S."/>
            <person name="Michel G."/>
            <person name="Mittag M."/>
            <person name="Olson B.J."/>
            <person name="Pangilinan J."/>
            <person name="Peng Y."/>
            <person name="Qiu H."/>
            <person name="Shu S."/>
            <person name="Singer J.T."/>
            <person name="Smith A.G."/>
            <person name="Sprecher B.N."/>
            <person name="Wagner V."/>
            <person name="Wang W."/>
            <person name="Wang Z.-Y."/>
            <person name="Yan J."/>
            <person name="Yarish C."/>
            <person name="Zoeuner-Riek S."/>
            <person name="Zhuang Y."/>
            <person name="Zou Y."/>
            <person name="Lindquist E.A."/>
            <person name="Grimwood J."/>
            <person name="Barry K."/>
            <person name="Rokhsar D.S."/>
            <person name="Schmutz J."/>
            <person name="Stiller J.W."/>
            <person name="Grossman A.R."/>
            <person name="Prochnik S.E."/>
        </authorList>
    </citation>
    <scope>NUCLEOTIDE SEQUENCE [LARGE SCALE GENOMIC DNA]</scope>
    <source>
        <strain evidence="2">4086291</strain>
    </source>
</reference>
<keyword evidence="3" id="KW-1185">Reference proteome</keyword>
<accession>A0A1X6NJ37</accession>
<proteinExistence type="predicted"/>
<organism evidence="2 3">
    <name type="scientific">Porphyra umbilicalis</name>
    <name type="common">Purple laver</name>
    <name type="synonym">Red alga</name>
    <dbReference type="NCBI Taxonomy" id="2786"/>
    <lineage>
        <taxon>Eukaryota</taxon>
        <taxon>Rhodophyta</taxon>
        <taxon>Bangiophyceae</taxon>
        <taxon>Bangiales</taxon>
        <taxon>Bangiaceae</taxon>
        <taxon>Porphyra</taxon>
    </lineage>
</organism>
<feature type="compositionally biased region" description="Basic residues" evidence="1">
    <location>
        <begin position="164"/>
        <end position="176"/>
    </location>
</feature>
<protein>
    <submittedName>
        <fullName evidence="2">Uncharacterized protein</fullName>
    </submittedName>
</protein>
<gene>
    <name evidence="2" type="ORF">BU14_2577s0001</name>
</gene>
<dbReference type="AlphaFoldDB" id="A0A1X6NJ37"/>
<evidence type="ECO:0000313" key="3">
    <source>
        <dbReference type="Proteomes" id="UP000218209"/>
    </source>
</evidence>